<dbReference type="Pfam" id="PF17168">
    <property type="entry name" value="DUF5127"/>
    <property type="match status" value="1"/>
</dbReference>
<feature type="chain" id="PRO_5020446309" description="DUF1793-domain-containing protein" evidence="4">
    <location>
        <begin position="22"/>
        <end position="878"/>
    </location>
</feature>
<evidence type="ECO:0000313" key="9">
    <source>
        <dbReference type="Proteomes" id="UP000292702"/>
    </source>
</evidence>
<comment type="caution">
    <text evidence="8">The sequence shown here is derived from an EMBL/GenBank/DDBJ whole genome shotgun (WGS) entry which is preliminary data.</text>
</comment>
<keyword evidence="4" id="KW-0732">Signal</keyword>
<evidence type="ECO:0000259" key="5">
    <source>
        <dbReference type="Pfam" id="PF16334"/>
    </source>
</evidence>
<reference evidence="8 9" key="1">
    <citation type="submission" date="2018-11" db="EMBL/GenBank/DDBJ databases">
        <title>Genome assembly of Steccherinum ochraceum LE-BIN_3174, the white-rot fungus of the Steccherinaceae family (The Residual Polyporoid clade, Polyporales, Basidiomycota).</title>
        <authorList>
            <person name="Fedorova T.V."/>
            <person name="Glazunova O.A."/>
            <person name="Landesman E.O."/>
            <person name="Moiseenko K.V."/>
            <person name="Psurtseva N.V."/>
            <person name="Savinova O.S."/>
            <person name="Shakhova N.V."/>
            <person name="Tyazhelova T.V."/>
            <person name="Vasina D.V."/>
        </authorList>
    </citation>
    <scope>NUCLEOTIDE SEQUENCE [LARGE SCALE GENOMIC DNA]</scope>
    <source>
        <strain evidence="8 9">LE-BIN_3174</strain>
    </source>
</reference>
<feature type="region of interest" description="Disordered" evidence="2">
    <location>
        <begin position="754"/>
        <end position="778"/>
    </location>
</feature>
<organism evidence="8 9">
    <name type="scientific">Steccherinum ochraceum</name>
    <dbReference type="NCBI Taxonomy" id="92696"/>
    <lineage>
        <taxon>Eukaryota</taxon>
        <taxon>Fungi</taxon>
        <taxon>Dikarya</taxon>
        <taxon>Basidiomycota</taxon>
        <taxon>Agaricomycotina</taxon>
        <taxon>Agaricomycetes</taxon>
        <taxon>Polyporales</taxon>
        <taxon>Steccherinaceae</taxon>
        <taxon>Steccherinum</taxon>
    </lineage>
</organism>
<feature type="domain" description="Glutaminase A N-terminal" evidence="7">
    <location>
        <begin position="99"/>
        <end position="330"/>
    </location>
</feature>
<dbReference type="Pfam" id="PF16335">
    <property type="entry name" value="GtaA_6_Hairpin"/>
    <property type="match status" value="1"/>
</dbReference>
<evidence type="ECO:0000256" key="1">
    <source>
        <dbReference type="SAM" id="Coils"/>
    </source>
</evidence>
<feature type="compositionally biased region" description="Polar residues" evidence="2">
    <location>
        <begin position="810"/>
        <end position="821"/>
    </location>
</feature>
<keyword evidence="9" id="KW-1185">Reference proteome</keyword>
<dbReference type="Proteomes" id="UP000292702">
    <property type="component" value="Unassembled WGS sequence"/>
</dbReference>
<feature type="transmembrane region" description="Helical" evidence="3">
    <location>
        <begin position="710"/>
        <end position="735"/>
    </location>
</feature>
<dbReference type="InterPro" id="IPR032514">
    <property type="entry name" value="GtaA_central"/>
</dbReference>
<feature type="compositionally biased region" description="Polar residues" evidence="2">
    <location>
        <begin position="755"/>
        <end position="778"/>
    </location>
</feature>
<evidence type="ECO:0000256" key="2">
    <source>
        <dbReference type="SAM" id="MobiDB-lite"/>
    </source>
</evidence>
<dbReference type="PANTHER" id="PTHR31987">
    <property type="entry name" value="GLUTAMINASE A-RELATED"/>
    <property type="match status" value="1"/>
</dbReference>
<name>A0A4R0RBV5_9APHY</name>
<dbReference type="InterPro" id="IPR008928">
    <property type="entry name" value="6-hairpin_glycosidase_sf"/>
</dbReference>
<feature type="coiled-coil region" evidence="1">
    <location>
        <begin position="837"/>
        <end position="864"/>
    </location>
</feature>
<feature type="domain" description="DUF4964" evidence="5">
    <location>
        <begin position="20"/>
        <end position="83"/>
    </location>
</feature>
<dbReference type="SUPFAM" id="SSF48208">
    <property type="entry name" value="Six-hairpin glycosidases"/>
    <property type="match status" value="1"/>
</dbReference>
<keyword evidence="3" id="KW-1133">Transmembrane helix</keyword>
<proteinExistence type="predicted"/>
<keyword evidence="1" id="KW-0175">Coiled coil</keyword>
<evidence type="ECO:0000259" key="7">
    <source>
        <dbReference type="Pfam" id="PF17168"/>
    </source>
</evidence>
<feature type="signal peptide" evidence="4">
    <location>
        <begin position="1"/>
        <end position="21"/>
    </location>
</feature>
<dbReference type="AlphaFoldDB" id="A0A4R0RBV5"/>
<dbReference type="InterPro" id="IPR052743">
    <property type="entry name" value="Glutaminase_GtaA"/>
</dbReference>
<sequence>MLSSLRFLSLCILVVAPLAHSQSISPVSPAYIPLVLRSPYLNAWTQGGELTRSWPTFWNQRNLGWAGYIRVDGVTYQWLGNHNPPFNATTVLNTQITPTQTIYTLQAGSMSLNLTFLSPITLSDPVKQSFPFAYVSLDAVALDGQSHNVQVYSDIDAEWTSGQRNATAIWSTNQTSSSVFHQAQLQSPAAFQEITDQAQDATTYFASPSSANLSSTIGAYLDVRQQFGDTGSLPNPTSNTSGIIDSPFVVYAFASDLGNITQTAQSVIWAVGNVRNPAIAYTTGSGTVQNRAPYFVSEYSDIPSAIDAFLSDFNNAKQHSDALDAQILNDTTAISSDYSNLVSLAMRQAIGSTELTIGNGTDGKWNTSDVMLFMKDVGTSGRVNPVETLYASLPLWLYLNATYAGALLSPLLQYQDSPAYTQPFAAQDLGTSYPLAPGNNQAHTQGIEQSGNMLIMSLAHARISGDGSLVARYYPLLKRWADYLVQTIPDPSQQSNADMETQVNMTNLIVKGLVGIQAMSEISKALGNSVDALTYSTNTTVLSVALNMSGISTEGGHMLATYGNQESWTLPYNLFADRLLQTGIMSDAFYASQTQFLGDLLAASSKVSPFGLPVDTTAVSQANAAWTALTAAIVTNSSVRDGLFAPIWTHATANGSAFPLSDIYKLDSSGALVSGRSSPAMGALFAPLILRLLSEPQPPPPTATKKKASIVGPVVGAVLGGKALIAGLVFLVVYLRRRRRLRVAGKTIIVEPESLPSTRSQSPDPNHSTATTAVNPSDSSFGLVVPSMKARIAMQEGLYIKHNATPLASGPSSNASTSNPAGSVDPPSVAESSQVDLHGLRTELQNQTAMIEHLRNAVREMEAEMNEAPPSYSHLGAQ</sequence>
<feature type="domain" description="Glutaminase A central" evidence="6">
    <location>
        <begin position="335"/>
        <end position="687"/>
    </location>
</feature>
<evidence type="ECO:0000256" key="4">
    <source>
        <dbReference type="SAM" id="SignalP"/>
    </source>
</evidence>
<dbReference type="InterPro" id="IPR032515">
    <property type="entry name" value="DUF4964"/>
</dbReference>
<feature type="region of interest" description="Disordered" evidence="2">
    <location>
        <begin position="808"/>
        <end position="834"/>
    </location>
</feature>
<evidence type="ECO:0008006" key="10">
    <source>
        <dbReference type="Google" id="ProtNLM"/>
    </source>
</evidence>
<evidence type="ECO:0000256" key="3">
    <source>
        <dbReference type="SAM" id="Phobius"/>
    </source>
</evidence>
<evidence type="ECO:0000313" key="8">
    <source>
        <dbReference type="EMBL" id="TCD65510.1"/>
    </source>
</evidence>
<dbReference type="InterPro" id="IPR033433">
    <property type="entry name" value="GtaA_N"/>
</dbReference>
<accession>A0A4R0RBV5</accession>
<dbReference type="EMBL" id="RWJN01000177">
    <property type="protein sequence ID" value="TCD65510.1"/>
    <property type="molecule type" value="Genomic_DNA"/>
</dbReference>
<dbReference type="Pfam" id="PF16334">
    <property type="entry name" value="DUF4964"/>
    <property type="match status" value="1"/>
</dbReference>
<dbReference type="OrthoDB" id="3918848at2759"/>
<dbReference type="STRING" id="92696.A0A4R0RBV5"/>
<keyword evidence="3" id="KW-0472">Membrane</keyword>
<evidence type="ECO:0000259" key="6">
    <source>
        <dbReference type="Pfam" id="PF16335"/>
    </source>
</evidence>
<keyword evidence="3" id="KW-0812">Transmembrane</keyword>
<dbReference type="GO" id="GO:0005975">
    <property type="term" value="P:carbohydrate metabolic process"/>
    <property type="evidence" value="ECO:0007669"/>
    <property type="project" value="InterPro"/>
</dbReference>
<protein>
    <recommendedName>
        <fullName evidence="10">DUF1793-domain-containing protein</fullName>
    </recommendedName>
</protein>
<dbReference type="PANTHER" id="PTHR31987:SF14">
    <property type="entry name" value="PUTATIVE (AFU_ORTHOLOGUE AFUA_6G09910)-RELATED"/>
    <property type="match status" value="1"/>
</dbReference>
<gene>
    <name evidence="8" type="ORF">EIP91_002558</name>
</gene>